<gene>
    <name evidence="1" type="ORF">JYE49_04275</name>
</gene>
<reference evidence="1" key="1">
    <citation type="submission" date="2021-01" db="EMBL/GenBank/DDBJ databases">
        <title>Complete genome sequence of Clostridiales bacterium R-7.</title>
        <authorList>
            <person name="Mahoney-Kurpe S.C."/>
            <person name="Palevich N."/>
            <person name="Koike S."/>
            <person name="Moon C.D."/>
            <person name="Attwood G.T."/>
        </authorList>
    </citation>
    <scope>NUCLEOTIDE SEQUENCE</scope>
    <source>
        <strain evidence="1">R-7</strain>
    </source>
</reference>
<proteinExistence type="predicted"/>
<evidence type="ECO:0000313" key="1">
    <source>
        <dbReference type="EMBL" id="QUC67923.1"/>
    </source>
</evidence>
<organism evidence="1 2">
    <name type="scientific">Aristaeella hokkaidonensis</name>
    <dbReference type="NCBI Taxonomy" id="3046382"/>
    <lineage>
        <taxon>Bacteria</taxon>
        <taxon>Bacillati</taxon>
        <taxon>Bacillota</taxon>
        <taxon>Clostridia</taxon>
        <taxon>Eubacteriales</taxon>
        <taxon>Aristaeellaceae</taxon>
        <taxon>Aristaeella</taxon>
    </lineage>
</organism>
<dbReference type="EMBL" id="CP068393">
    <property type="protein sequence ID" value="QUC67923.1"/>
    <property type="molecule type" value="Genomic_DNA"/>
</dbReference>
<evidence type="ECO:0000313" key="2">
    <source>
        <dbReference type="Proteomes" id="UP000682782"/>
    </source>
</evidence>
<keyword evidence="2" id="KW-1185">Reference proteome</keyword>
<name>A0AC61N9H9_9FIRM</name>
<sequence length="215" mass="23949">MIKGRNEAGMKLRVLNLVLFAILLICCTNAVCEHTEQIQITADNEEWSWDPGAYNQFSGRIDLAEFCGKELTIRISTDLSYGGDPEEDHNPLFTVVNGHRVTMLKQKSSAVFTPETENPAFEFSASIKLPEKGHVRSIKLDFRIVDENGTELMDLQDIISAGENAAGRENGAFYIPYDIGTIIWIITAAAALVWAVVLLRNFIKKSIGDNHYADL</sequence>
<accession>A0AC61N9H9</accession>
<dbReference type="Proteomes" id="UP000682782">
    <property type="component" value="Chromosome"/>
</dbReference>
<protein>
    <submittedName>
        <fullName evidence="1">Uncharacterized protein</fullName>
    </submittedName>
</protein>